<comment type="catalytic activity">
    <reaction evidence="2 15">
        <text>1-(2-carboxyphenylamino)-1-deoxy-D-ribulose 5-phosphate + H(+) = (1S,2R)-1-C-(indol-3-yl)glycerol 3-phosphate + CO2 + H2O</text>
        <dbReference type="Rhea" id="RHEA:23476"/>
        <dbReference type="ChEBI" id="CHEBI:15377"/>
        <dbReference type="ChEBI" id="CHEBI:15378"/>
        <dbReference type="ChEBI" id="CHEBI:16526"/>
        <dbReference type="ChEBI" id="CHEBI:58613"/>
        <dbReference type="ChEBI" id="CHEBI:58866"/>
        <dbReference type="EC" id="4.1.1.48"/>
    </reaction>
</comment>
<dbReference type="NCBIfam" id="NF006945">
    <property type="entry name" value="PRK09427.1"/>
    <property type="match status" value="1"/>
</dbReference>
<dbReference type="InterPro" id="IPR011060">
    <property type="entry name" value="RibuloseP-bd_barrel"/>
</dbReference>
<evidence type="ECO:0000256" key="6">
    <source>
        <dbReference type="ARBA" id="ARBA00009847"/>
    </source>
</evidence>
<comment type="similarity">
    <text evidence="6">In the C-terminal section; belongs to the TrpF family.</text>
</comment>
<dbReference type="PROSITE" id="PS00614">
    <property type="entry name" value="IGPS"/>
    <property type="match status" value="1"/>
</dbReference>
<evidence type="ECO:0000256" key="8">
    <source>
        <dbReference type="ARBA" id="ARBA00022793"/>
    </source>
</evidence>
<evidence type="ECO:0000256" key="10">
    <source>
        <dbReference type="ARBA" id="ARBA00023141"/>
    </source>
</evidence>
<dbReference type="SUPFAM" id="SSF51366">
    <property type="entry name" value="Ribulose-phoshate binding barrel"/>
    <property type="match status" value="2"/>
</dbReference>
<evidence type="ECO:0000256" key="3">
    <source>
        <dbReference type="ARBA" id="ARBA00004664"/>
    </source>
</evidence>
<evidence type="ECO:0000256" key="5">
    <source>
        <dbReference type="ARBA" id="ARBA00007902"/>
    </source>
</evidence>
<comment type="similarity">
    <text evidence="16">Belongs to the TrpF family.</text>
</comment>
<comment type="similarity">
    <text evidence="5">In the N-terminal section; belongs to the TrpC family.</text>
</comment>
<evidence type="ECO:0000256" key="7">
    <source>
        <dbReference type="ARBA" id="ARBA00022605"/>
    </source>
</evidence>
<dbReference type="EMBL" id="NLFK01000013">
    <property type="protein sequence ID" value="OZN24167.1"/>
    <property type="molecule type" value="Genomic_DNA"/>
</dbReference>
<sequence>MNINLNNKPTILQQIVLDKIEWIKQKQTAFPLEQFQQKITKSDRTFYEALAQGTHQRPTFILECKKASPSKGLIRQEFNLAEIANVYRHYACAISVLTDEKYFQGDFSFIQQVRDIVHQPVLCKDFMISEYQVYLARYYQADAILLMLSVVDDDTYRTLSTLAHKLGMGVLTETSNQQELERAIALGAKVIGINNRDLHDLSVDLGRTPPLARQIPADRIIISESGIYTHNQVQQLKSDVNGFLIGSSLMGSTDLNNAVRSVIFGENKVCGLTRPQDVQAVYAQGVLYGGLIFAEKSPRCLSLRQAQELVTQAPLRFVGVFQNQDKDLIINLAKQLALFAVQLHGTETTEFITALRQDLPPHCQIWKAISIDISQSAVDFQPISAVDRYVLDSKIGNQQGGTGATFDWSKIPAQYKDNIMLAGGINPQNIELALEQQCLGVDLNSGVESATGIKDNAKLAQAFQHILDK</sequence>
<comment type="pathway">
    <text evidence="3 16">Amino-acid biosynthesis; L-tryptophan biosynthesis; L-tryptophan from chorismate: step 3/5.</text>
</comment>
<dbReference type="InParanoid" id="A0A263HC13"/>
<evidence type="ECO:0000256" key="13">
    <source>
        <dbReference type="ARBA" id="ARBA00023268"/>
    </source>
</evidence>
<proteinExistence type="inferred from homology"/>
<evidence type="ECO:0000313" key="19">
    <source>
        <dbReference type="EMBL" id="OZN24167.1"/>
    </source>
</evidence>
<dbReference type="PANTHER" id="PTHR22854:SF2">
    <property type="entry name" value="INDOLE-3-GLYCEROL-PHOSPHATE SYNTHASE"/>
    <property type="match status" value="1"/>
</dbReference>
<evidence type="ECO:0000259" key="17">
    <source>
        <dbReference type="Pfam" id="PF00218"/>
    </source>
</evidence>
<evidence type="ECO:0000256" key="1">
    <source>
        <dbReference type="ARBA" id="ARBA00001164"/>
    </source>
</evidence>
<reference evidence="20 22" key="2">
    <citation type="submission" date="2018-06" db="EMBL/GenBank/DDBJ databases">
        <authorList>
            <consortium name="Pathogen Informatics"/>
            <person name="Doyle S."/>
        </authorList>
    </citation>
    <scope>NUCLEOTIDE SEQUENCE [LARGE SCALE GENOMIC DNA]</scope>
    <source>
        <strain evidence="20 22">NCTC10851</strain>
    </source>
</reference>
<dbReference type="EMBL" id="UFSB01000001">
    <property type="protein sequence ID" value="SUU34974.1"/>
    <property type="molecule type" value="Genomic_DNA"/>
</dbReference>
<keyword evidence="11 16" id="KW-0413">Isomerase</keyword>
<keyword evidence="13" id="KW-0511">Multifunctional enzyme</keyword>
<dbReference type="Proteomes" id="UP000215738">
    <property type="component" value="Unassembled WGS sequence"/>
</dbReference>
<dbReference type="InterPro" id="IPR013785">
    <property type="entry name" value="Aldolase_TIM"/>
</dbReference>
<protein>
    <recommendedName>
        <fullName evidence="15 16">Multifunctional fusion protein</fullName>
    </recommendedName>
    <domain>
        <recommendedName>
            <fullName evidence="15">Indole-3-glycerol phosphate synthase</fullName>
            <shortName evidence="15">IGPS</shortName>
            <ecNumber evidence="15">4.1.1.48</ecNumber>
        </recommendedName>
    </domain>
    <domain>
        <recommendedName>
            <fullName evidence="16">N-(5'-phosphoribosyl)anthranilate isomerase</fullName>
            <shortName evidence="16">PRAI</shortName>
            <ecNumber evidence="16">5.3.1.24</ecNumber>
        </recommendedName>
    </domain>
</protein>
<evidence type="ECO:0000256" key="2">
    <source>
        <dbReference type="ARBA" id="ARBA00001633"/>
    </source>
</evidence>
<comment type="pathway">
    <text evidence="4 15">Amino-acid biosynthesis; L-tryptophan biosynthesis; L-tryptophan from chorismate: step 4/5.</text>
</comment>
<evidence type="ECO:0000313" key="20">
    <source>
        <dbReference type="EMBL" id="SUU34974.1"/>
    </source>
</evidence>
<feature type="domain" description="N-(5'phosphoribosyl) anthranilate isomerase (PRAI)" evidence="18">
    <location>
        <begin position="267"/>
        <end position="464"/>
    </location>
</feature>
<keyword evidence="8 15" id="KW-0210">Decarboxylase</keyword>
<comment type="function">
    <text evidence="14">Bifunctional enzyme that catalyzes two sequential steps of tryptophan biosynthetic pathway. The first reaction is catalyzed by the isomerase, coded by the TrpF domain; the second reaction is catalyzed by the synthase, coded by the TrpC domain.</text>
</comment>
<dbReference type="FunCoup" id="A0A263HC13">
    <property type="interactions" value="332"/>
</dbReference>
<evidence type="ECO:0000256" key="16">
    <source>
        <dbReference type="HAMAP-Rule" id="MF_00135"/>
    </source>
</evidence>
<dbReference type="RefSeq" id="WP_094947705.1">
    <property type="nucleotide sequence ID" value="NZ_NLFK01000013.1"/>
</dbReference>
<feature type="domain" description="Indole-3-glycerol phosphate synthase" evidence="17">
    <location>
        <begin position="12"/>
        <end position="261"/>
    </location>
</feature>
<accession>A0A263HC13</accession>
<dbReference type="HAMAP" id="MF_00134_B">
    <property type="entry name" value="IGPS_B"/>
    <property type="match status" value="1"/>
</dbReference>
<comment type="catalytic activity">
    <reaction evidence="1 16">
        <text>N-(5-phospho-beta-D-ribosyl)anthranilate = 1-(2-carboxyphenylamino)-1-deoxy-D-ribulose 5-phosphate</text>
        <dbReference type="Rhea" id="RHEA:21540"/>
        <dbReference type="ChEBI" id="CHEBI:18277"/>
        <dbReference type="ChEBI" id="CHEBI:58613"/>
        <dbReference type="EC" id="5.3.1.24"/>
    </reaction>
</comment>
<evidence type="ECO:0000259" key="18">
    <source>
        <dbReference type="Pfam" id="PF00697"/>
    </source>
</evidence>
<keyword evidence="21" id="KW-1185">Reference proteome</keyword>
<reference evidence="19 21" key="1">
    <citation type="submission" date="2017-07" db="EMBL/GenBank/DDBJ databases">
        <title>Virulence factors identified in Actinobacillus seminis.</title>
        <authorList>
            <person name="Negrete-Abascal E."/>
            <person name="Vaca-Pacheco S."/>
            <person name="Montes-Garcia F."/>
            <person name="Leyto-Gil A.M."/>
            <person name="Fragoso-Garcia E."/>
            <person name="Carvente-Garcia R."/>
            <person name="Perez-Agueros S."/>
            <person name="Castelan-Sanchez H.G."/>
            <person name="Garcia-Molina A."/>
            <person name="Villamar T.E."/>
            <person name="Vazquez-Cruz C."/>
        </authorList>
    </citation>
    <scope>NUCLEOTIDE SEQUENCE [LARGE SCALE GENOMIC DNA]</scope>
    <source>
        <strain evidence="19 21">ATCC 15768</strain>
    </source>
</reference>
<dbReference type="EC" id="4.1.1.48" evidence="15"/>
<dbReference type="HAMAP" id="MF_00135">
    <property type="entry name" value="PRAI"/>
    <property type="match status" value="1"/>
</dbReference>
<dbReference type="Proteomes" id="UP000254507">
    <property type="component" value="Unassembled WGS sequence"/>
</dbReference>
<keyword evidence="10 15" id="KW-0057">Aromatic amino acid biosynthesis</keyword>
<gene>
    <name evidence="15 20" type="primary">trpC</name>
    <name evidence="16" type="synonym">trpF</name>
    <name evidence="19" type="ORF">CFY87_10770</name>
    <name evidence="20" type="ORF">NCTC10851_00670</name>
</gene>
<dbReference type="OrthoDB" id="9804217at2"/>
<keyword evidence="9 15" id="KW-0822">Tryptophan biosynthesis</keyword>
<dbReference type="InterPro" id="IPR001240">
    <property type="entry name" value="PRAI_dom"/>
</dbReference>
<dbReference type="UniPathway" id="UPA00035">
    <property type="reaction ID" value="UER00042"/>
</dbReference>
<keyword evidence="12 15" id="KW-0456">Lyase</keyword>
<dbReference type="CDD" id="cd00331">
    <property type="entry name" value="IGPS"/>
    <property type="match status" value="1"/>
</dbReference>
<dbReference type="GO" id="GO:0004640">
    <property type="term" value="F:phosphoribosylanthranilate isomerase activity"/>
    <property type="evidence" value="ECO:0007669"/>
    <property type="project" value="UniProtKB-UniRule"/>
</dbReference>
<organism evidence="20 22">
    <name type="scientific">Actinobacillus seminis</name>
    <dbReference type="NCBI Taxonomy" id="722"/>
    <lineage>
        <taxon>Bacteria</taxon>
        <taxon>Pseudomonadati</taxon>
        <taxon>Pseudomonadota</taxon>
        <taxon>Gammaproteobacteria</taxon>
        <taxon>Pasteurellales</taxon>
        <taxon>Pasteurellaceae</taxon>
        <taxon>Actinobacillus</taxon>
    </lineage>
</organism>
<dbReference type="Gene3D" id="3.20.20.70">
    <property type="entry name" value="Aldolase class I"/>
    <property type="match status" value="2"/>
</dbReference>
<dbReference type="GO" id="GO:0004425">
    <property type="term" value="F:indole-3-glycerol-phosphate synthase activity"/>
    <property type="evidence" value="ECO:0007669"/>
    <property type="project" value="UniProtKB-UniRule"/>
</dbReference>
<evidence type="ECO:0000256" key="9">
    <source>
        <dbReference type="ARBA" id="ARBA00022822"/>
    </source>
</evidence>
<keyword evidence="7 15" id="KW-0028">Amino-acid biosynthesis</keyword>
<dbReference type="InterPro" id="IPR001468">
    <property type="entry name" value="Indole-3-GlycerolPSynthase_CS"/>
</dbReference>
<dbReference type="FunFam" id="3.20.20.70:FF:000024">
    <property type="entry name" value="Indole-3-glycerol phosphate synthase"/>
    <property type="match status" value="1"/>
</dbReference>
<dbReference type="Pfam" id="PF00697">
    <property type="entry name" value="PRAI"/>
    <property type="match status" value="1"/>
</dbReference>
<dbReference type="InterPro" id="IPR045186">
    <property type="entry name" value="Indole-3-glycerol_P_synth"/>
</dbReference>
<dbReference type="AlphaFoldDB" id="A0A263HC13"/>
<dbReference type="EC" id="5.3.1.24" evidence="16"/>
<dbReference type="GO" id="GO:0000162">
    <property type="term" value="P:L-tryptophan biosynthetic process"/>
    <property type="evidence" value="ECO:0007669"/>
    <property type="project" value="UniProtKB-UniRule"/>
</dbReference>
<evidence type="ECO:0000256" key="4">
    <source>
        <dbReference type="ARBA" id="ARBA00004696"/>
    </source>
</evidence>
<evidence type="ECO:0000256" key="12">
    <source>
        <dbReference type="ARBA" id="ARBA00023239"/>
    </source>
</evidence>
<dbReference type="Pfam" id="PF00218">
    <property type="entry name" value="IGPS"/>
    <property type="match status" value="1"/>
</dbReference>
<dbReference type="PANTHER" id="PTHR22854">
    <property type="entry name" value="TRYPTOPHAN BIOSYNTHESIS PROTEIN"/>
    <property type="match status" value="1"/>
</dbReference>
<evidence type="ECO:0000313" key="22">
    <source>
        <dbReference type="Proteomes" id="UP000254507"/>
    </source>
</evidence>
<evidence type="ECO:0000256" key="11">
    <source>
        <dbReference type="ARBA" id="ARBA00023235"/>
    </source>
</evidence>
<name>A0A263HC13_9PAST</name>
<comment type="similarity">
    <text evidence="15">Belongs to the TrpC family.</text>
</comment>
<evidence type="ECO:0000256" key="15">
    <source>
        <dbReference type="HAMAP-Rule" id="MF_00134"/>
    </source>
</evidence>
<dbReference type="CDD" id="cd00405">
    <property type="entry name" value="PRAI"/>
    <property type="match status" value="1"/>
</dbReference>
<evidence type="ECO:0000256" key="14">
    <source>
        <dbReference type="ARBA" id="ARBA00025592"/>
    </source>
</evidence>
<dbReference type="InterPro" id="IPR013798">
    <property type="entry name" value="Indole-3-glycerol_P_synth_dom"/>
</dbReference>
<evidence type="ECO:0000313" key="21">
    <source>
        <dbReference type="Proteomes" id="UP000215738"/>
    </source>
</evidence>